<dbReference type="RefSeq" id="WP_189620495.1">
    <property type="nucleotide sequence ID" value="NZ_BMZA01000003.1"/>
</dbReference>
<gene>
    <name evidence="10" type="ORF">GCM10011614_14680</name>
</gene>
<dbReference type="InterPro" id="IPR002037">
    <property type="entry name" value="Glyco_hydro_8"/>
</dbReference>
<organism evidence="10 11">
    <name type="scientific">Novosphingobium colocasiae</name>
    <dbReference type="NCBI Taxonomy" id="1256513"/>
    <lineage>
        <taxon>Bacteria</taxon>
        <taxon>Pseudomonadati</taxon>
        <taxon>Pseudomonadota</taxon>
        <taxon>Alphaproteobacteria</taxon>
        <taxon>Sphingomonadales</taxon>
        <taxon>Sphingomonadaceae</taxon>
        <taxon>Novosphingobium</taxon>
    </lineage>
</organism>
<dbReference type="PRINTS" id="PR00735">
    <property type="entry name" value="GLHYDRLASE8"/>
</dbReference>
<dbReference type="EMBL" id="BMZA01000003">
    <property type="protein sequence ID" value="GGZ00682.1"/>
    <property type="molecule type" value="Genomic_DNA"/>
</dbReference>
<keyword evidence="3" id="KW-0732">Signal</keyword>
<keyword evidence="5" id="KW-0136">Cellulose degradation</keyword>
<dbReference type="Gene3D" id="1.50.10.10">
    <property type="match status" value="1"/>
</dbReference>
<dbReference type="InterPro" id="IPR008928">
    <property type="entry name" value="6-hairpin_glycosidase_sf"/>
</dbReference>
<dbReference type="GO" id="GO:0030245">
    <property type="term" value="P:cellulose catabolic process"/>
    <property type="evidence" value="ECO:0007669"/>
    <property type="project" value="UniProtKB-KW"/>
</dbReference>
<dbReference type="Proteomes" id="UP000648075">
    <property type="component" value="Unassembled WGS sequence"/>
</dbReference>
<protein>
    <recommendedName>
        <fullName evidence="9">Glucanase</fullName>
        <ecNumber evidence="9">3.2.1.-</ecNumber>
    </recommendedName>
</protein>
<dbReference type="PROSITE" id="PS51257">
    <property type="entry name" value="PROKAR_LIPOPROTEIN"/>
    <property type="match status" value="1"/>
</dbReference>
<accession>A0A918UEH6</accession>
<dbReference type="SUPFAM" id="SSF48208">
    <property type="entry name" value="Six-hairpin glycosidases"/>
    <property type="match status" value="1"/>
</dbReference>
<keyword evidence="7 9" id="KW-0624">Polysaccharide degradation</keyword>
<keyword evidence="6 9" id="KW-0326">Glycosidase</keyword>
<evidence type="ECO:0000256" key="3">
    <source>
        <dbReference type="ARBA" id="ARBA00022729"/>
    </source>
</evidence>
<proteinExistence type="inferred from homology"/>
<evidence type="ECO:0000256" key="8">
    <source>
        <dbReference type="PROSITE-ProRule" id="PRU10058"/>
    </source>
</evidence>
<name>A0A918UEH6_9SPHN</name>
<comment type="caution">
    <text evidence="10">The sequence shown here is derived from an EMBL/GenBank/DDBJ whole genome shotgun (WGS) entry which is preliminary data.</text>
</comment>
<comment type="catalytic activity">
    <reaction evidence="1">
        <text>Endohydrolysis of (1-&gt;4)-beta-D-glucosidic linkages in cellulose, lichenin and cereal beta-D-glucans.</text>
        <dbReference type="EC" id="3.2.1.4"/>
    </reaction>
</comment>
<evidence type="ECO:0000256" key="6">
    <source>
        <dbReference type="ARBA" id="ARBA00023295"/>
    </source>
</evidence>
<reference evidence="10" key="2">
    <citation type="submission" date="2020-09" db="EMBL/GenBank/DDBJ databases">
        <authorList>
            <person name="Sun Q."/>
            <person name="Kim S."/>
        </authorList>
    </citation>
    <scope>NUCLEOTIDE SEQUENCE</scope>
    <source>
        <strain evidence="10">KCTC 32255</strain>
    </source>
</reference>
<dbReference type="InterPro" id="IPR019834">
    <property type="entry name" value="Glyco_hydro_8_CS"/>
</dbReference>
<evidence type="ECO:0000256" key="2">
    <source>
        <dbReference type="ARBA" id="ARBA00009209"/>
    </source>
</evidence>
<feature type="active site" description="Nucleophile" evidence="8">
    <location>
        <position position="119"/>
    </location>
</feature>
<dbReference type="GO" id="GO:0008810">
    <property type="term" value="F:cellulase activity"/>
    <property type="evidence" value="ECO:0007669"/>
    <property type="project" value="UniProtKB-EC"/>
</dbReference>
<keyword evidence="11" id="KW-1185">Reference proteome</keyword>
<evidence type="ECO:0000313" key="11">
    <source>
        <dbReference type="Proteomes" id="UP000648075"/>
    </source>
</evidence>
<dbReference type="InterPro" id="IPR012341">
    <property type="entry name" value="6hp_glycosidase-like_sf"/>
</dbReference>
<dbReference type="PROSITE" id="PS00812">
    <property type="entry name" value="GLYCOSYL_HYDROL_F8"/>
    <property type="match status" value="1"/>
</dbReference>
<reference evidence="10" key="1">
    <citation type="journal article" date="2014" name="Int. J. Syst. Evol. Microbiol.">
        <title>Complete genome sequence of Corynebacterium casei LMG S-19264T (=DSM 44701T), isolated from a smear-ripened cheese.</title>
        <authorList>
            <consortium name="US DOE Joint Genome Institute (JGI-PGF)"/>
            <person name="Walter F."/>
            <person name="Albersmeier A."/>
            <person name="Kalinowski J."/>
            <person name="Ruckert C."/>
        </authorList>
    </citation>
    <scope>NUCLEOTIDE SEQUENCE</scope>
    <source>
        <strain evidence="10">KCTC 32255</strain>
    </source>
</reference>
<dbReference type="EC" id="3.2.1.-" evidence="9"/>
<evidence type="ECO:0000256" key="1">
    <source>
        <dbReference type="ARBA" id="ARBA00000966"/>
    </source>
</evidence>
<evidence type="ECO:0000313" key="10">
    <source>
        <dbReference type="EMBL" id="GGZ00682.1"/>
    </source>
</evidence>
<dbReference type="Pfam" id="PF01270">
    <property type="entry name" value="Glyco_hydro_8"/>
    <property type="match status" value="1"/>
</dbReference>
<keyword evidence="7 9" id="KW-0119">Carbohydrate metabolism</keyword>
<keyword evidence="4 9" id="KW-0378">Hydrolase</keyword>
<evidence type="ECO:0000256" key="7">
    <source>
        <dbReference type="ARBA" id="ARBA00023326"/>
    </source>
</evidence>
<evidence type="ECO:0000256" key="4">
    <source>
        <dbReference type="ARBA" id="ARBA00022801"/>
    </source>
</evidence>
<evidence type="ECO:0000256" key="9">
    <source>
        <dbReference type="RuleBase" id="RU361167"/>
    </source>
</evidence>
<comment type="similarity">
    <text evidence="2 9">Belongs to the glycosyl hydrolase 8 (cellulase D) family.</text>
</comment>
<evidence type="ECO:0000256" key="5">
    <source>
        <dbReference type="ARBA" id="ARBA00023001"/>
    </source>
</evidence>
<dbReference type="AlphaFoldDB" id="A0A918UEH6"/>
<sequence>MAVDRRSFTIGLMFALTAACNAGSQGKAVAPTGGWWPFYRQRFLLPEGRIVDTGNHGISHSEGQGYAMVLAANAGDREAFDLMAGWTERTLGRSDMALHSWRYDPASANPVSDPNNATDGDILIAWALGLAARRWGDSRYAARGQAIRAAVRGHCVAQRYGRAALIPGLVGFDSPQALTLNPSYYVWPALDQFLEDDGKAVWGPVIADGAALIRLSRFGPDHLPTDWVDLTARDAVAPARDRPPRFGFDALRVALYAAMANRAALAAPIGAFWRARLAAGKPIPAWIDVVTAEEAPYPLSSGGAAIVARLLGTQAPAQLADDYYSASLQMLAAG</sequence>